<dbReference type="PANTHER" id="PTHR40254:SF1">
    <property type="entry name" value="BLR0577 PROTEIN"/>
    <property type="match status" value="1"/>
</dbReference>
<reference evidence="2" key="1">
    <citation type="submission" date="2023-09" db="EMBL/GenBank/DDBJ databases">
        <title>Paucibacter sp. APW11 Genome sequencing and assembly.</title>
        <authorList>
            <person name="Kim I."/>
        </authorList>
    </citation>
    <scope>NUCLEOTIDE SEQUENCE</scope>
    <source>
        <strain evidence="2">APW11</strain>
    </source>
</reference>
<evidence type="ECO:0000313" key="2">
    <source>
        <dbReference type="EMBL" id="MDT9001657.1"/>
    </source>
</evidence>
<dbReference type="Proteomes" id="UP001246372">
    <property type="component" value="Unassembled WGS sequence"/>
</dbReference>
<dbReference type="PANTHER" id="PTHR40254">
    <property type="entry name" value="BLR0577 PROTEIN"/>
    <property type="match status" value="1"/>
</dbReference>
<dbReference type="SUPFAM" id="SSF51905">
    <property type="entry name" value="FAD/NAD(P)-binding domain"/>
    <property type="match status" value="1"/>
</dbReference>
<dbReference type="InterPro" id="IPR038732">
    <property type="entry name" value="HpyO/CreE_NAD-binding"/>
</dbReference>
<organism evidence="2 3">
    <name type="scientific">Roseateles aquae</name>
    <dbReference type="NCBI Taxonomy" id="3077235"/>
    <lineage>
        <taxon>Bacteria</taxon>
        <taxon>Pseudomonadati</taxon>
        <taxon>Pseudomonadota</taxon>
        <taxon>Betaproteobacteria</taxon>
        <taxon>Burkholderiales</taxon>
        <taxon>Sphaerotilaceae</taxon>
        <taxon>Roseateles</taxon>
    </lineage>
</organism>
<sequence length="638" mass="70009">MKTARITIVGMGPRGLSLLEQLVEQLHAAPLAWELKIDIVEPGDCGPGSHPVQQPDHLLTNTVASQVGIFGEDSKIMGKQGLSLTQWARYQGYRRFGTRFLQVQGEGGAEISDQDHLPRNMLGEYLRWAFERVAAQLPATVSVEHHRRRVVDLVPLPERGFQVVLDCGFEYRADYVFLATGHGMRRPTDSDLAYEAFAAAAARRNPKALFLASPYPSSRLDAISDAATVAVQGLGLTAYDVISTLTVGRGGQFTAQAGGLRYTPSGREPRIRLFSRQCLPFAARGVNQKGIAGRHQARFLTVDAIRLLQAQAVARTGSQQLDFGSEVLPLLEREMAYAYRAASAGLAPNAETFEPTAAEQEAIRQLLYPLKGRTFPSFDSFRRFFRLLVERDFEEAEKGNLSSPVKAATDVLRDCREGLRAAVEFAGLTPSSNPSYSEDFVATSNRISFGPPRRRNAELLALMDAGLLDIAGGPGNCVEMDEVKGEFCISNQFIEERVRHYADVLVIARLDPYSPSTDASSLSRQMLSRGLVRPFANGSYQPGGLDITPDLRVVAADGSVHDNLWALGFPVEGAHFYTHALPRPLMNSRFTQDAKRCIADLLQMLQRQPTVRRDTGPAPVVAGEDRLPAELACLEKIA</sequence>
<gene>
    <name evidence="2" type="ORF">RQP53_20440</name>
</gene>
<name>A0ABU3PHS5_9BURK</name>
<dbReference type="InterPro" id="IPR036188">
    <property type="entry name" value="FAD/NAD-bd_sf"/>
</dbReference>
<dbReference type="RefSeq" id="WP_315652538.1">
    <property type="nucleotide sequence ID" value="NZ_JAVXZY010000010.1"/>
</dbReference>
<dbReference type="InterPro" id="IPR052189">
    <property type="entry name" value="L-asp_N-monooxygenase_NS-form"/>
</dbReference>
<evidence type="ECO:0000313" key="3">
    <source>
        <dbReference type="Proteomes" id="UP001246372"/>
    </source>
</evidence>
<accession>A0ABU3PHS5</accession>
<proteinExistence type="predicted"/>
<keyword evidence="3" id="KW-1185">Reference proteome</keyword>
<feature type="domain" description="FAD-dependent urate hydroxylase HpyO/Asp monooxygenase CreE-like FAD/NAD(P)-binding" evidence="1">
    <location>
        <begin position="8"/>
        <end position="182"/>
    </location>
</feature>
<evidence type="ECO:0000259" key="1">
    <source>
        <dbReference type="Pfam" id="PF13454"/>
    </source>
</evidence>
<protein>
    <submittedName>
        <fullName evidence="2">FAD/NAD(P)-binding protein</fullName>
    </submittedName>
</protein>
<dbReference type="Pfam" id="PF13454">
    <property type="entry name" value="NAD_binding_9"/>
    <property type="match status" value="1"/>
</dbReference>
<dbReference type="EMBL" id="JAVXZY010000010">
    <property type="protein sequence ID" value="MDT9001657.1"/>
    <property type="molecule type" value="Genomic_DNA"/>
</dbReference>
<comment type="caution">
    <text evidence="2">The sequence shown here is derived from an EMBL/GenBank/DDBJ whole genome shotgun (WGS) entry which is preliminary data.</text>
</comment>
<dbReference type="Gene3D" id="3.50.50.60">
    <property type="entry name" value="FAD/NAD(P)-binding domain"/>
    <property type="match status" value="1"/>
</dbReference>